<comment type="subcellular location">
    <subcellularLocation>
        <location evidence="3">Cytoplasm</location>
    </subcellularLocation>
    <subcellularLocation>
        <location evidence="2">Endoplasmic reticulum membrane</location>
        <topology evidence="2">Multi-pass membrane protein</topology>
    </subcellularLocation>
    <subcellularLocation>
        <location evidence="1">Nucleus</location>
    </subcellularLocation>
</comment>
<evidence type="ECO:0000256" key="7">
    <source>
        <dbReference type="ARBA" id="ARBA00022502"/>
    </source>
</evidence>
<dbReference type="SUPFAM" id="SSF74784">
    <property type="entry name" value="Translin"/>
    <property type="match status" value="1"/>
</dbReference>
<proteinExistence type="inferred from homology"/>
<dbReference type="InterPro" id="IPR033956">
    <property type="entry name" value="Translin"/>
</dbReference>
<keyword evidence="7" id="KW-0337">GPI-anchor biosynthesis</keyword>
<evidence type="ECO:0000256" key="16">
    <source>
        <dbReference type="SAM" id="Phobius"/>
    </source>
</evidence>
<dbReference type="GO" id="GO:0003723">
    <property type="term" value="F:RNA binding"/>
    <property type="evidence" value="ECO:0007669"/>
    <property type="project" value="UniProtKB-KW"/>
</dbReference>
<sequence length="483" mass="53349">MSDLNGMVDPKIFEDLQTKIDEDAEVRDQLKAILQTLERQCRNAQSVLSRAHSTPASHLQPVLVSAENAIKEEAESIQKLASIASNHPYYKYNGIWTRDVQNVIFAILLCGWLGGLNKDGKPAQSGRLLTIEEVGEILQVPVNLKDRDAFHISIEEYLLSLISLIEELSRLAINSVTLGDYHRPLQISQFVKDLHAGFQILNLKNDVLRRRSDGIKYNVKKIEDIVYISKLTTPEMPLIDPITMSGISPVSGDTSKSKSFPTEFLSSDMARIITHIQPAILLSAYYFRFNALVADPVHTLLHSLLPVALLQVVYAVVCLPAAGSNMAKKLKPGEKRKGLEGGEYNHKIFTTIFALILTATTVPAVTALQILFGAPFTTHIEHTLLSSAHISLLALFPLFYIHGVDSVRWLEVASLYAPIDEVFGAAFGCALGAWLGAVPIPLDWDREWQKWPVTVVTGAFGGYVVGKFIGGFAGLRGKRIELE</sequence>
<dbReference type="GO" id="GO:0005789">
    <property type="term" value="C:endoplasmic reticulum membrane"/>
    <property type="evidence" value="ECO:0007669"/>
    <property type="project" value="UniProtKB-SubCell"/>
</dbReference>
<evidence type="ECO:0000256" key="4">
    <source>
        <dbReference type="ARBA" id="ARBA00004687"/>
    </source>
</evidence>
<feature type="coiled-coil region" evidence="15">
    <location>
        <begin position="20"/>
        <end position="54"/>
    </location>
</feature>
<dbReference type="CDD" id="cd14819">
    <property type="entry name" value="Translin"/>
    <property type="match status" value="1"/>
</dbReference>
<dbReference type="InterPro" id="IPR036081">
    <property type="entry name" value="Translin_sf"/>
</dbReference>
<dbReference type="FunFam" id="1.20.58.190:FF:000004">
    <property type="entry name" value="Recombination hotspot-binding protein (Translin)"/>
    <property type="match status" value="1"/>
</dbReference>
<dbReference type="PANTHER" id="PTHR10741">
    <property type="entry name" value="TRANSLIN AND TRANSLIN ASSOCIATED PROTEIN X"/>
    <property type="match status" value="1"/>
</dbReference>
<dbReference type="InterPro" id="IPR016068">
    <property type="entry name" value="Translin_N"/>
</dbReference>
<dbReference type="GO" id="GO:0006506">
    <property type="term" value="P:GPI anchor biosynthetic process"/>
    <property type="evidence" value="ECO:0007669"/>
    <property type="project" value="UniProtKB-UniPathway"/>
</dbReference>
<evidence type="ECO:0000256" key="5">
    <source>
        <dbReference type="ARBA" id="ARBA00005902"/>
    </source>
</evidence>
<feature type="transmembrane region" description="Helical" evidence="16">
    <location>
        <begin position="454"/>
        <end position="475"/>
    </location>
</feature>
<dbReference type="GO" id="GO:0005634">
    <property type="term" value="C:nucleus"/>
    <property type="evidence" value="ECO:0007669"/>
    <property type="project" value="UniProtKB-SubCell"/>
</dbReference>
<evidence type="ECO:0000256" key="10">
    <source>
        <dbReference type="ARBA" id="ARBA00022884"/>
    </source>
</evidence>
<evidence type="ECO:0000256" key="9">
    <source>
        <dbReference type="ARBA" id="ARBA00022824"/>
    </source>
</evidence>
<comment type="pathway">
    <text evidence="4">Glycolipid biosynthesis; glycosylphosphatidylinositol-anchor biosynthesis.</text>
</comment>
<evidence type="ECO:0000256" key="3">
    <source>
        <dbReference type="ARBA" id="ARBA00004496"/>
    </source>
</evidence>
<reference evidence="18" key="1">
    <citation type="journal article" date="2013" name="Genome Announc.">
        <title>Draft genome sequence of Botrytis cinerea BcDW1, inoculum for noble rot of grape berries.</title>
        <authorList>
            <person name="Blanco-Ulate B."/>
            <person name="Allen G."/>
            <person name="Powell A.L."/>
            <person name="Cantu D."/>
        </authorList>
    </citation>
    <scope>NUCLEOTIDE SEQUENCE [LARGE SCALE GENOMIC DNA]</scope>
    <source>
        <strain evidence="18">BcDW1</strain>
    </source>
</reference>
<keyword evidence="6" id="KW-0963">Cytoplasm</keyword>
<dbReference type="OrthoDB" id="829at2759"/>
<evidence type="ECO:0000256" key="11">
    <source>
        <dbReference type="ARBA" id="ARBA00022989"/>
    </source>
</evidence>
<gene>
    <name evidence="17" type="ORF">BcDW1_7346</name>
</gene>
<comment type="similarity">
    <text evidence="5">Belongs to the translin family.</text>
</comment>
<dbReference type="GO" id="GO:0043565">
    <property type="term" value="F:sequence-specific DNA binding"/>
    <property type="evidence" value="ECO:0007669"/>
    <property type="project" value="InterPro"/>
</dbReference>
<evidence type="ECO:0000256" key="13">
    <source>
        <dbReference type="ARBA" id="ARBA00023136"/>
    </source>
</evidence>
<dbReference type="Pfam" id="PF06699">
    <property type="entry name" value="PIG-F"/>
    <property type="match status" value="1"/>
</dbReference>
<evidence type="ECO:0000256" key="2">
    <source>
        <dbReference type="ARBA" id="ARBA00004477"/>
    </source>
</evidence>
<dbReference type="GO" id="GO:0003697">
    <property type="term" value="F:single-stranded DNA binding"/>
    <property type="evidence" value="ECO:0007669"/>
    <property type="project" value="InterPro"/>
</dbReference>
<dbReference type="HOGENOM" id="CLU_515826_0_0_1"/>
<protein>
    <submittedName>
        <fullName evidence="17">Putative recombination hotspot-binding protein</fullName>
    </submittedName>
</protein>
<dbReference type="STRING" id="1290391.M7TRW6"/>
<dbReference type="Gene3D" id="1.20.58.200">
    <property type="entry name" value="Translin, domain 2"/>
    <property type="match status" value="1"/>
</dbReference>
<dbReference type="InterPro" id="IPR009580">
    <property type="entry name" value="GPI_biosynthesis_protein_Pig-F"/>
</dbReference>
<dbReference type="InterPro" id="IPR016069">
    <property type="entry name" value="Translin_C"/>
</dbReference>
<feature type="transmembrane region" description="Helical" evidence="16">
    <location>
        <begin position="384"/>
        <end position="401"/>
    </location>
</feature>
<dbReference type="AlphaFoldDB" id="M7TRW6"/>
<evidence type="ECO:0000256" key="12">
    <source>
        <dbReference type="ARBA" id="ARBA00023125"/>
    </source>
</evidence>
<keyword evidence="12" id="KW-0238">DNA-binding</keyword>
<keyword evidence="8 16" id="KW-0812">Transmembrane</keyword>
<name>M7TRW6_BOTF1</name>
<evidence type="ECO:0000313" key="18">
    <source>
        <dbReference type="Proteomes" id="UP000012045"/>
    </source>
</evidence>
<dbReference type="Gene3D" id="1.20.58.190">
    <property type="entry name" value="Translin, domain 1"/>
    <property type="match status" value="1"/>
</dbReference>
<evidence type="ECO:0000256" key="6">
    <source>
        <dbReference type="ARBA" id="ARBA00022490"/>
    </source>
</evidence>
<feature type="transmembrane region" description="Helical" evidence="16">
    <location>
        <begin position="348"/>
        <end position="372"/>
    </location>
</feature>
<keyword evidence="15" id="KW-0175">Coiled coil</keyword>
<keyword evidence="11 16" id="KW-1133">Transmembrane helix</keyword>
<accession>M7TRW6</accession>
<evidence type="ECO:0000256" key="1">
    <source>
        <dbReference type="ARBA" id="ARBA00004123"/>
    </source>
</evidence>
<keyword evidence="10" id="KW-0694">RNA-binding</keyword>
<evidence type="ECO:0000256" key="14">
    <source>
        <dbReference type="ARBA" id="ARBA00023242"/>
    </source>
</evidence>
<organism evidence="17 18">
    <name type="scientific">Botryotinia fuckeliana (strain BcDW1)</name>
    <name type="common">Noble rot fungus</name>
    <name type="synonym">Botrytis cinerea</name>
    <dbReference type="NCBI Taxonomy" id="1290391"/>
    <lineage>
        <taxon>Eukaryota</taxon>
        <taxon>Fungi</taxon>
        <taxon>Dikarya</taxon>
        <taxon>Ascomycota</taxon>
        <taxon>Pezizomycotina</taxon>
        <taxon>Leotiomycetes</taxon>
        <taxon>Helotiales</taxon>
        <taxon>Sclerotiniaceae</taxon>
        <taxon>Botrytis</taxon>
    </lineage>
</organism>
<keyword evidence="13 16" id="KW-0472">Membrane</keyword>
<feature type="transmembrane region" description="Helical" evidence="16">
    <location>
        <begin position="422"/>
        <end position="442"/>
    </location>
</feature>
<evidence type="ECO:0000256" key="15">
    <source>
        <dbReference type="SAM" id="Coils"/>
    </source>
</evidence>
<dbReference type="FunFam" id="1.20.58.200:FF:000002">
    <property type="entry name" value="Putative translin"/>
    <property type="match status" value="1"/>
</dbReference>
<evidence type="ECO:0000256" key="8">
    <source>
        <dbReference type="ARBA" id="ARBA00022692"/>
    </source>
</evidence>
<dbReference type="Pfam" id="PF01997">
    <property type="entry name" value="Translin"/>
    <property type="match status" value="1"/>
</dbReference>
<dbReference type="GO" id="GO:0016070">
    <property type="term" value="P:RNA metabolic process"/>
    <property type="evidence" value="ECO:0007669"/>
    <property type="project" value="InterPro"/>
</dbReference>
<keyword evidence="14" id="KW-0539">Nucleus</keyword>
<dbReference type="Proteomes" id="UP000012045">
    <property type="component" value="Unassembled WGS sequence"/>
</dbReference>
<keyword evidence="9" id="KW-0256">Endoplasmic reticulum</keyword>
<dbReference type="InterPro" id="IPR002848">
    <property type="entry name" value="Translin_fam"/>
</dbReference>
<dbReference type="EMBL" id="KB707968">
    <property type="protein sequence ID" value="EMR84030.1"/>
    <property type="molecule type" value="Genomic_DNA"/>
</dbReference>
<evidence type="ECO:0000313" key="17">
    <source>
        <dbReference type="EMBL" id="EMR84030.1"/>
    </source>
</evidence>
<dbReference type="UniPathway" id="UPA00196"/>
<feature type="transmembrane region" description="Helical" evidence="16">
    <location>
        <begin position="307"/>
        <end position="327"/>
    </location>
</feature>